<sequence>MNILEETGPEERGNGCFEGQLLIAMPGLSDSNFARTVIYVCAHSENGAMGFVLNRPQQLGFDELLLQLELIDEKEAITLPDRAQRMRVQNGGPVDTGRGFVLHSDNYTSQSTMVVAENLCVTATTDILRAISENRGPEQAIVMMGYSGWGAGQLENEISANGWLTCPATADFIFGEAIDDKYDQAFACLGIDPVMLSSECGQA</sequence>
<reference evidence="3" key="1">
    <citation type="submission" date="2021-08" db="EMBL/GenBank/DDBJ databases">
        <title>Hoeflea bacterium WL0058 sp. nov., isolated from the sediment.</title>
        <authorList>
            <person name="Wang L."/>
            <person name="Zhang D."/>
        </authorList>
    </citation>
    <scope>NUCLEOTIDE SEQUENCE</scope>
    <source>
        <strain evidence="3">WL0058</strain>
    </source>
</reference>
<dbReference type="Pfam" id="PF02622">
    <property type="entry name" value="DUF179"/>
    <property type="match status" value="1"/>
</dbReference>
<protein>
    <recommendedName>
        <fullName evidence="2">UPF0301 protein K1W69_23275</fullName>
    </recommendedName>
</protein>
<accession>A0AAE2ZQ12</accession>
<evidence type="ECO:0000256" key="1">
    <source>
        <dbReference type="ARBA" id="ARBA00009600"/>
    </source>
</evidence>
<dbReference type="GO" id="GO:0005829">
    <property type="term" value="C:cytosol"/>
    <property type="evidence" value="ECO:0007669"/>
    <property type="project" value="TreeGrafter"/>
</dbReference>
<dbReference type="PANTHER" id="PTHR30327">
    <property type="entry name" value="UNCHARACTERIZED PROTEIN YQGE"/>
    <property type="match status" value="1"/>
</dbReference>
<dbReference type="Gene3D" id="3.40.1740.10">
    <property type="entry name" value="VC0467-like"/>
    <property type="match status" value="1"/>
</dbReference>
<evidence type="ECO:0000256" key="2">
    <source>
        <dbReference type="HAMAP-Rule" id="MF_00758"/>
    </source>
</evidence>
<dbReference type="InterPro" id="IPR003774">
    <property type="entry name" value="AlgH-like"/>
</dbReference>
<dbReference type="AlphaFoldDB" id="A0AAE2ZQ12"/>
<dbReference type="RefSeq" id="WP_220230853.1">
    <property type="nucleotide sequence ID" value="NZ_JAICBX010000005.1"/>
</dbReference>
<evidence type="ECO:0000313" key="4">
    <source>
        <dbReference type="Proteomes" id="UP001196509"/>
    </source>
</evidence>
<evidence type="ECO:0000313" key="3">
    <source>
        <dbReference type="EMBL" id="MBW8640136.1"/>
    </source>
</evidence>
<dbReference type="SUPFAM" id="SSF143456">
    <property type="entry name" value="VC0467-like"/>
    <property type="match status" value="1"/>
</dbReference>
<name>A0AAE2ZQ12_9HYPH</name>
<dbReference type="PANTHER" id="PTHR30327:SF1">
    <property type="entry name" value="UPF0301 PROTEIN YQGE"/>
    <property type="match status" value="1"/>
</dbReference>
<comment type="similarity">
    <text evidence="1 2">Belongs to the UPF0301 (AlgH) family.</text>
</comment>
<proteinExistence type="inferred from homology"/>
<gene>
    <name evidence="3" type="ORF">K1W69_23275</name>
</gene>
<dbReference type="HAMAP" id="MF_00758">
    <property type="entry name" value="UPF0301"/>
    <property type="match status" value="1"/>
</dbReference>
<keyword evidence="4" id="KW-1185">Reference proteome</keyword>
<dbReference type="NCBIfam" id="NF001268">
    <property type="entry name" value="PRK00228.1-4"/>
    <property type="match status" value="1"/>
</dbReference>
<dbReference type="EMBL" id="JAICBX010000005">
    <property type="protein sequence ID" value="MBW8640136.1"/>
    <property type="molecule type" value="Genomic_DNA"/>
</dbReference>
<organism evidence="3 4">
    <name type="scientific">Flavimaribacter sediminis</name>
    <dbReference type="NCBI Taxonomy" id="2865987"/>
    <lineage>
        <taxon>Bacteria</taxon>
        <taxon>Pseudomonadati</taxon>
        <taxon>Pseudomonadota</taxon>
        <taxon>Alphaproteobacteria</taxon>
        <taxon>Hyphomicrobiales</taxon>
        <taxon>Rhizobiaceae</taxon>
        <taxon>Flavimaribacter</taxon>
    </lineage>
</organism>
<dbReference type="Proteomes" id="UP001196509">
    <property type="component" value="Unassembled WGS sequence"/>
</dbReference>
<comment type="caution">
    <text evidence="3">The sequence shown here is derived from an EMBL/GenBank/DDBJ whole genome shotgun (WGS) entry which is preliminary data.</text>
</comment>